<dbReference type="PROSITE" id="PS51257">
    <property type="entry name" value="PROKAR_LIPOPROTEIN"/>
    <property type="match status" value="1"/>
</dbReference>
<gene>
    <name evidence="4" type="ORF">NIIDNTM18_01520</name>
</gene>
<dbReference type="Gene3D" id="1.20.1260.10">
    <property type="match status" value="1"/>
</dbReference>
<dbReference type="InterPro" id="IPR005183">
    <property type="entry name" value="DUF305_CopM-like"/>
</dbReference>
<feature type="domain" description="DUF305" evidence="3">
    <location>
        <begin position="63"/>
        <end position="208"/>
    </location>
</feature>
<reference evidence="4 5" key="1">
    <citation type="submission" date="2020-07" db="EMBL/GenBank/DDBJ databases">
        <title>Complete genome sequence of Mycolicibacterium litorale like strain isolated from cardiac implantable electronic device infection.</title>
        <authorList>
            <person name="Fukano H."/>
            <person name="Miyama H."/>
            <person name="Hoshino Y."/>
        </authorList>
    </citation>
    <scope>NUCLEOTIDE SEQUENCE [LARGE SCALE GENOMIC DNA]</scope>
    <source>
        <strain evidence="4 5">NIIDNTM18</strain>
    </source>
</reference>
<feature type="compositionally biased region" description="Basic and acidic residues" evidence="1">
    <location>
        <begin position="37"/>
        <end position="51"/>
    </location>
</feature>
<feature type="signal peptide" evidence="2">
    <location>
        <begin position="1"/>
        <end position="23"/>
    </location>
</feature>
<organism evidence="4 5">
    <name type="scientific">Mycolicibacterium litorale</name>
    <dbReference type="NCBI Taxonomy" id="758802"/>
    <lineage>
        <taxon>Bacteria</taxon>
        <taxon>Bacillati</taxon>
        <taxon>Actinomycetota</taxon>
        <taxon>Actinomycetes</taxon>
        <taxon>Mycobacteriales</taxon>
        <taxon>Mycobacteriaceae</taxon>
        <taxon>Mycolicibacterium</taxon>
    </lineage>
</organism>
<evidence type="ECO:0000259" key="3">
    <source>
        <dbReference type="Pfam" id="PF03713"/>
    </source>
</evidence>
<dbReference type="InterPro" id="IPR012347">
    <property type="entry name" value="Ferritin-like"/>
</dbReference>
<evidence type="ECO:0000256" key="1">
    <source>
        <dbReference type="SAM" id="MobiDB-lite"/>
    </source>
</evidence>
<keyword evidence="2" id="KW-0732">Signal</keyword>
<dbReference type="EMBL" id="AP023287">
    <property type="protein sequence ID" value="BCI50874.1"/>
    <property type="molecule type" value="Genomic_DNA"/>
</dbReference>
<name>A0A6S6NX00_9MYCO</name>
<protein>
    <recommendedName>
        <fullName evidence="3">DUF305 domain-containing protein</fullName>
    </recommendedName>
</protein>
<feature type="region of interest" description="Disordered" evidence="1">
    <location>
        <begin position="30"/>
        <end position="58"/>
    </location>
</feature>
<proteinExistence type="predicted"/>
<evidence type="ECO:0000256" key="2">
    <source>
        <dbReference type="SAM" id="SignalP"/>
    </source>
</evidence>
<dbReference type="PANTHER" id="PTHR36933">
    <property type="entry name" value="SLL0788 PROTEIN"/>
    <property type="match status" value="1"/>
</dbReference>
<evidence type="ECO:0000313" key="5">
    <source>
        <dbReference type="Proteomes" id="UP000515734"/>
    </source>
</evidence>
<dbReference type="RefSeq" id="WP_185293924.1">
    <property type="nucleotide sequence ID" value="NZ_AP023287.1"/>
</dbReference>
<evidence type="ECO:0000313" key="4">
    <source>
        <dbReference type="EMBL" id="BCI50874.1"/>
    </source>
</evidence>
<dbReference type="Proteomes" id="UP000515734">
    <property type="component" value="Chromosome"/>
</dbReference>
<dbReference type="AlphaFoldDB" id="A0A6S6NX00"/>
<feature type="chain" id="PRO_5039268245" description="DUF305 domain-containing protein" evidence="2">
    <location>
        <begin position="24"/>
        <end position="210"/>
    </location>
</feature>
<accession>A0A6S6NX00</accession>
<sequence>MTSRTIRPLALFAALLAALFLSACTSTEQQSGQTEQGHTEQGHTDHSHTESAGDAQAPHNADDITFARDMMPHHDQALQLVDLARDRSSDPALLELASGIAAAQGPEMEQLSQMLRSWGQDPEAGMDHGGHGMAMPGMVDDATMKRLESLSGREFDTLWLESMISHHQGAVEMAKAEIANGDNPEAKALAEQIVAAQEAEIARMKQMLEG</sequence>
<dbReference type="Pfam" id="PF03713">
    <property type="entry name" value="DUF305"/>
    <property type="match status" value="1"/>
</dbReference>
<dbReference type="PANTHER" id="PTHR36933:SF1">
    <property type="entry name" value="SLL0788 PROTEIN"/>
    <property type="match status" value="1"/>
</dbReference>